<keyword evidence="7" id="KW-1185">Reference proteome</keyword>
<dbReference type="Proteomes" id="UP000434580">
    <property type="component" value="Unassembled WGS sequence"/>
</dbReference>
<evidence type="ECO:0000313" key="7">
    <source>
        <dbReference type="Proteomes" id="UP000441399"/>
    </source>
</evidence>
<reference evidence="6 7" key="1">
    <citation type="submission" date="2019-11" db="EMBL/GenBank/DDBJ databases">
        <authorList>
            <person name="Holert J."/>
        </authorList>
    </citation>
    <scope>NUCLEOTIDE SEQUENCE [LARGE SCALE GENOMIC DNA]</scope>
    <source>
        <strain evidence="4">BC5_2</strain>
        <strain evidence="5">SB11_3</strain>
    </source>
</reference>
<dbReference type="InterPro" id="IPR001789">
    <property type="entry name" value="Sig_transdc_resp-reg_receiver"/>
</dbReference>
<dbReference type="Pfam" id="PF00072">
    <property type="entry name" value="Response_reg"/>
    <property type="match status" value="1"/>
</dbReference>
<dbReference type="Gene3D" id="3.40.50.2300">
    <property type="match status" value="1"/>
</dbReference>
<dbReference type="SMART" id="SM00448">
    <property type="entry name" value="REC"/>
    <property type="match status" value="1"/>
</dbReference>
<dbReference type="GO" id="GO:0000160">
    <property type="term" value="P:phosphorelay signal transduction system"/>
    <property type="evidence" value="ECO:0007669"/>
    <property type="project" value="InterPro"/>
</dbReference>
<evidence type="ECO:0000256" key="2">
    <source>
        <dbReference type="PROSITE-ProRule" id="PRU00169"/>
    </source>
</evidence>
<dbReference type="Proteomes" id="UP000441399">
    <property type="component" value="Unassembled WGS sequence"/>
</dbReference>
<keyword evidence="1 2" id="KW-0597">Phosphoprotein</keyword>
<dbReference type="EMBL" id="CACSIO010000060">
    <property type="protein sequence ID" value="CAA0124577.1"/>
    <property type="molecule type" value="Genomic_DNA"/>
</dbReference>
<dbReference type="EMBL" id="CACSII010000021">
    <property type="protein sequence ID" value="CAA0120926.1"/>
    <property type="molecule type" value="Genomic_DNA"/>
</dbReference>
<dbReference type="PANTHER" id="PTHR44591:SF3">
    <property type="entry name" value="RESPONSE REGULATORY DOMAIN-CONTAINING PROTEIN"/>
    <property type="match status" value="1"/>
</dbReference>
<organism evidence="4 6">
    <name type="scientific">BD1-7 clade bacterium</name>
    <dbReference type="NCBI Taxonomy" id="2029982"/>
    <lineage>
        <taxon>Bacteria</taxon>
        <taxon>Pseudomonadati</taxon>
        <taxon>Pseudomonadota</taxon>
        <taxon>Gammaproteobacteria</taxon>
        <taxon>Cellvibrionales</taxon>
        <taxon>Spongiibacteraceae</taxon>
        <taxon>BD1-7 clade</taxon>
    </lineage>
</organism>
<evidence type="ECO:0000313" key="4">
    <source>
        <dbReference type="EMBL" id="CAA0120926.1"/>
    </source>
</evidence>
<name>A0A5S9QSG8_9GAMM</name>
<protein>
    <submittedName>
        <fullName evidence="4">Hydrogenase transcriptional regulatory protein hupR1</fullName>
    </submittedName>
</protein>
<gene>
    <name evidence="4" type="primary">hupR1</name>
    <name evidence="4" type="ORF">DPBNPPHM_02651</name>
    <name evidence="5" type="ORF">OPDIPICF_03162</name>
</gene>
<dbReference type="InterPro" id="IPR050595">
    <property type="entry name" value="Bact_response_regulator"/>
</dbReference>
<feature type="modified residue" description="4-aspartylphosphate" evidence="2">
    <location>
        <position position="53"/>
    </location>
</feature>
<evidence type="ECO:0000259" key="3">
    <source>
        <dbReference type="PROSITE" id="PS50110"/>
    </source>
</evidence>
<dbReference type="PANTHER" id="PTHR44591">
    <property type="entry name" value="STRESS RESPONSE REGULATOR PROTEIN 1"/>
    <property type="match status" value="1"/>
</dbReference>
<sequence length="146" mass="16904">MNKIMIVDDEENILAAVKRMLRRYRDWDVEEYSSPELALKRAQCCIFDVVISDYKMPTMNGVDFLSELKAIQPNTVRILLTGSVQVSTLLESINKAGVFRFIAKPWDDDEFVEIVKAAIDHRETAIENQILADKVRDQYSQNRHLQ</sequence>
<dbReference type="CDD" id="cd17569">
    <property type="entry name" value="REC_HupR-like"/>
    <property type="match status" value="1"/>
</dbReference>
<proteinExistence type="predicted"/>
<dbReference type="InterPro" id="IPR011006">
    <property type="entry name" value="CheY-like_superfamily"/>
</dbReference>
<evidence type="ECO:0000313" key="5">
    <source>
        <dbReference type="EMBL" id="CAA0124577.1"/>
    </source>
</evidence>
<dbReference type="AlphaFoldDB" id="A0A5S9QSG8"/>
<feature type="domain" description="Response regulatory" evidence="3">
    <location>
        <begin position="3"/>
        <end position="119"/>
    </location>
</feature>
<dbReference type="SUPFAM" id="SSF52172">
    <property type="entry name" value="CheY-like"/>
    <property type="match status" value="1"/>
</dbReference>
<evidence type="ECO:0000313" key="6">
    <source>
        <dbReference type="Proteomes" id="UP000434580"/>
    </source>
</evidence>
<evidence type="ECO:0000256" key="1">
    <source>
        <dbReference type="ARBA" id="ARBA00022553"/>
    </source>
</evidence>
<dbReference type="PROSITE" id="PS50110">
    <property type="entry name" value="RESPONSE_REGULATORY"/>
    <property type="match status" value="1"/>
</dbReference>
<accession>A0A5S9QSG8</accession>
<dbReference type="OrthoDB" id="9802066at2"/>